<name>A0A0F9FKC3_9ZZZZ</name>
<feature type="domain" description="Fido" evidence="1">
    <location>
        <begin position="34"/>
        <end position="171"/>
    </location>
</feature>
<protein>
    <recommendedName>
        <fullName evidence="1">Fido domain-containing protein</fullName>
    </recommendedName>
</protein>
<dbReference type="InterPro" id="IPR003812">
    <property type="entry name" value="Fido"/>
</dbReference>
<evidence type="ECO:0000313" key="2">
    <source>
        <dbReference type="EMBL" id="KKL51517.1"/>
    </source>
</evidence>
<reference evidence="2" key="1">
    <citation type="journal article" date="2015" name="Nature">
        <title>Complex archaea that bridge the gap between prokaryotes and eukaryotes.</title>
        <authorList>
            <person name="Spang A."/>
            <person name="Saw J.H."/>
            <person name="Jorgensen S.L."/>
            <person name="Zaremba-Niedzwiedzka K."/>
            <person name="Martijn J."/>
            <person name="Lind A.E."/>
            <person name="van Eijk R."/>
            <person name="Schleper C."/>
            <person name="Guy L."/>
            <person name="Ettema T.J."/>
        </authorList>
    </citation>
    <scope>NUCLEOTIDE SEQUENCE</scope>
</reference>
<dbReference type="Pfam" id="PF02661">
    <property type="entry name" value="Fic"/>
    <property type="match status" value="1"/>
</dbReference>
<comment type="caution">
    <text evidence="2">The sequence shown here is derived from an EMBL/GenBank/DDBJ whole genome shotgun (WGS) entry which is preliminary data.</text>
</comment>
<dbReference type="SUPFAM" id="SSF140931">
    <property type="entry name" value="Fic-like"/>
    <property type="match status" value="1"/>
</dbReference>
<accession>A0A0F9FKC3</accession>
<dbReference type="Gene3D" id="1.10.3290.10">
    <property type="entry name" value="Fido-like domain"/>
    <property type="match status" value="1"/>
</dbReference>
<proteinExistence type="predicted"/>
<dbReference type="InterPro" id="IPR036597">
    <property type="entry name" value="Fido-like_dom_sf"/>
</dbReference>
<sequence length="171" mass="19139">MSFYEPPTEKELVDFMLESNKIEGIEGALGGEVEAFEHFLGLDRIYIGNVVGLVHRFQPGAFIRTAVGSEVWVGDHKAPCGGSAIRMVLTEILDHVDLWEQGLPNASPFEVHKDYETLHPFTDGNGRSGRAIWAWQMLHAPLGTRERKVGLSLGFLHEWYYQSLPVDTDTA</sequence>
<organism evidence="2">
    <name type="scientific">marine sediment metagenome</name>
    <dbReference type="NCBI Taxonomy" id="412755"/>
    <lineage>
        <taxon>unclassified sequences</taxon>
        <taxon>metagenomes</taxon>
        <taxon>ecological metagenomes</taxon>
    </lineage>
</organism>
<dbReference type="EMBL" id="LAZR01032221">
    <property type="protein sequence ID" value="KKL51517.1"/>
    <property type="molecule type" value="Genomic_DNA"/>
</dbReference>
<dbReference type="PROSITE" id="PS51459">
    <property type="entry name" value="FIDO"/>
    <property type="match status" value="1"/>
</dbReference>
<dbReference type="AlphaFoldDB" id="A0A0F9FKC3"/>
<evidence type="ECO:0000259" key="1">
    <source>
        <dbReference type="PROSITE" id="PS51459"/>
    </source>
</evidence>
<gene>
    <name evidence="2" type="ORF">LCGC14_2294720</name>
</gene>